<reference evidence="2" key="1">
    <citation type="submission" date="2013-08" db="EMBL/GenBank/DDBJ databases">
        <authorList>
            <person name="Mendez C."/>
            <person name="Richter M."/>
            <person name="Ferrer M."/>
            <person name="Sanchez J."/>
        </authorList>
    </citation>
    <scope>NUCLEOTIDE SEQUENCE</scope>
</reference>
<feature type="region of interest" description="Disordered" evidence="1">
    <location>
        <begin position="161"/>
        <end position="181"/>
    </location>
</feature>
<dbReference type="EMBL" id="AUZY01012172">
    <property type="protein sequence ID" value="EQD31312.1"/>
    <property type="molecule type" value="Genomic_DNA"/>
</dbReference>
<accession>T0YHJ0</accession>
<dbReference type="GO" id="GO:0016740">
    <property type="term" value="F:transferase activity"/>
    <property type="evidence" value="ECO:0007669"/>
    <property type="project" value="UniProtKB-KW"/>
</dbReference>
<comment type="caution">
    <text evidence="2">The sequence shown here is derived from an EMBL/GenBank/DDBJ whole genome shotgun (WGS) entry which is preliminary data.</text>
</comment>
<name>T0YHJ0_9ZZZZ</name>
<evidence type="ECO:0000313" key="2">
    <source>
        <dbReference type="EMBL" id="EQD31312.1"/>
    </source>
</evidence>
<proteinExistence type="predicted"/>
<protein>
    <submittedName>
        <fullName evidence="2">Heptosyltransferase family protein</fullName>
    </submittedName>
</protein>
<sequence>MADKVLVIQEARLGDLLQSGPLLEKIHGQGGCPTLLLRPGVVEAARSLGMNSGIISWPGFGDPSAALSLSCRIAGSRDFVRKMRSENFSRVIVLNHHGTGIALANMLGVPVSGFDHLFDRESGSPAPLGGWPAYLVASSRGIRALNRIHLSDMWQGFEGPGRIPSRPAGGGGDSLGPVVVV</sequence>
<dbReference type="SUPFAM" id="SSF53756">
    <property type="entry name" value="UDP-Glycosyltransferase/glycogen phosphorylase"/>
    <property type="match status" value="1"/>
</dbReference>
<dbReference type="Gene3D" id="3.40.50.2000">
    <property type="entry name" value="Glycogen Phosphorylase B"/>
    <property type="match status" value="1"/>
</dbReference>
<feature type="non-terminal residue" evidence="2">
    <location>
        <position position="181"/>
    </location>
</feature>
<reference evidence="2" key="2">
    <citation type="journal article" date="2014" name="ISME J.">
        <title>Microbial stratification in low pH oxic and suboxic macroscopic growths along an acid mine drainage.</title>
        <authorList>
            <person name="Mendez-Garcia C."/>
            <person name="Mesa V."/>
            <person name="Sprenger R.R."/>
            <person name="Richter M."/>
            <person name="Diez M.S."/>
            <person name="Solano J."/>
            <person name="Bargiela R."/>
            <person name="Golyshina O.V."/>
            <person name="Manteca A."/>
            <person name="Ramos J.L."/>
            <person name="Gallego J.R."/>
            <person name="Llorente I."/>
            <person name="Martins Dos Santos V.A."/>
            <person name="Jensen O.N."/>
            <person name="Pelaez A.I."/>
            <person name="Sanchez J."/>
            <person name="Ferrer M."/>
        </authorList>
    </citation>
    <scope>NUCLEOTIDE SEQUENCE</scope>
</reference>
<organism evidence="2">
    <name type="scientific">mine drainage metagenome</name>
    <dbReference type="NCBI Taxonomy" id="410659"/>
    <lineage>
        <taxon>unclassified sequences</taxon>
        <taxon>metagenomes</taxon>
        <taxon>ecological metagenomes</taxon>
    </lineage>
</organism>
<keyword evidence="2" id="KW-0808">Transferase</keyword>
<gene>
    <name evidence="2" type="ORF">B1B_18200</name>
</gene>
<dbReference type="AlphaFoldDB" id="T0YHJ0"/>
<evidence type="ECO:0000256" key="1">
    <source>
        <dbReference type="SAM" id="MobiDB-lite"/>
    </source>
</evidence>